<feature type="compositionally biased region" description="Gly residues" evidence="3">
    <location>
        <begin position="474"/>
        <end position="483"/>
    </location>
</feature>
<dbReference type="PANTHER" id="PTHR22767">
    <property type="entry name" value="N-TERMINAL ACETYLTRANSFERASE-RELATED"/>
    <property type="match status" value="1"/>
</dbReference>
<organism evidence="4">
    <name type="scientific">Odontella aurita</name>
    <dbReference type="NCBI Taxonomy" id="265563"/>
    <lineage>
        <taxon>Eukaryota</taxon>
        <taxon>Sar</taxon>
        <taxon>Stramenopiles</taxon>
        <taxon>Ochrophyta</taxon>
        <taxon>Bacillariophyta</taxon>
        <taxon>Mediophyceae</taxon>
        <taxon>Biddulphiophycidae</taxon>
        <taxon>Eupodiscales</taxon>
        <taxon>Odontellaceae</taxon>
        <taxon>Odontella</taxon>
    </lineage>
</organism>
<dbReference type="AlphaFoldDB" id="A0A7S4JEC3"/>
<feature type="region of interest" description="Disordered" evidence="3">
    <location>
        <begin position="731"/>
        <end position="762"/>
    </location>
</feature>
<feature type="compositionally biased region" description="Gly residues" evidence="3">
    <location>
        <begin position="48"/>
        <end position="64"/>
    </location>
</feature>
<proteinExistence type="inferred from homology"/>
<feature type="region of interest" description="Disordered" evidence="3">
    <location>
        <begin position="465"/>
        <end position="486"/>
    </location>
</feature>
<dbReference type="InterPro" id="IPR019183">
    <property type="entry name" value="NAA25_NatB_aux_su"/>
</dbReference>
<dbReference type="GO" id="GO:0031416">
    <property type="term" value="C:NatB complex"/>
    <property type="evidence" value="ECO:0007669"/>
    <property type="project" value="TreeGrafter"/>
</dbReference>
<feature type="region of interest" description="Disordered" evidence="3">
    <location>
        <begin position="1035"/>
        <end position="1054"/>
    </location>
</feature>
<feature type="compositionally biased region" description="Low complexity" evidence="3">
    <location>
        <begin position="221"/>
        <end position="235"/>
    </location>
</feature>
<feature type="coiled-coil region" evidence="2">
    <location>
        <begin position="925"/>
        <end position="952"/>
    </location>
</feature>
<evidence type="ECO:0000256" key="2">
    <source>
        <dbReference type="SAM" id="Coils"/>
    </source>
</evidence>
<reference evidence="4" key="1">
    <citation type="submission" date="2021-01" db="EMBL/GenBank/DDBJ databases">
        <authorList>
            <person name="Corre E."/>
            <person name="Pelletier E."/>
            <person name="Niang G."/>
            <person name="Scheremetjew M."/>
            <person name="Finn R."/>
            <person name="Kale V."/>
            <person name="Holt S."/>
            <person name="Cochrane G."/>
            <person name="Meng A."/>
            <person name="Brown T."/>
            <person name="Cohen L."/>
        </authorList>
    </citation>
    <scope>NUCLEOTIDE SEQUENCE</scope>
    <source>
        <strain evidence="4">Isolate 1302-5</strain>
    </source>
</reference>
<dbReference type="EMBL" id="HBKQ01038726">
    <property type="protein sequence ID" value="CAE2260956.1"/>
    <property type="molecule type" value="Transcribed_RNA"/>
</dbReference>
<feature type="compositionally biased region" description="Low complexity" evidence="3">
    <location>
        <begin position="1035"/>
        <end position="1044"/>
    </location>
</feature>
<evidence type="ECO:0000256" key="3">
    <source>
        <dbReference type="SAM" id="MobiDB-lite"/>
    </source>
</evidence>
<evidence type="ECO:0000313" key="4">
    <source>
        <dbReference type="EMBL" id="CAE2260956.1"/>
    </source>
</evidence>
<feature type="compositionally biased region" description="Low complexity" evidence="3">
    <location>
        <begin position="65"/>
        <end position="79"/>
    </location>
</feature>
<protein>
    <submittedName>
        <fullName evidence="4">Uncharacterized protein</fullName>
    </submittedName>
</protein>
<feature type="region of interest" description="Disordered" evidence="3">
    <location>
        <begin position="42"/>
        <end position="82"/>
    </location>
</feature>
<name>A0A7S4JEC3_9STRA</name>
<dbReference type="PANTHER" id="PTHR22767:SF3">
    <property type="entry name" value="N-ALPHA-ACETYLTRANSFERASE 25, NATB AUXILIARY SUBUNIT"/>
    <property type="match status" value="1"/>
</dbReference>
<comment type="similarity">
    <text evidence="1">Belongs to the MDM20/NAA25 family.</text>
</comment>
<gene>
    <name evidence="4" type="ORF">OAUR00152_LOCUS26792</name>
</gene>
<evidence type="ECO:0000256" key="1">
    <source>
        <dbReference type="ARBA" id="ARBA00006298"/>
    </source>
</evidence>
<dbReference type="Pfam" id="PF09797">
    <property type="entry name" value="NatB_MDM20"/>
    <property type="match status" value="1"/>
</dbReference>
<accession>A0A7S4JEC3</accession>
<sequence>MYALASDALGAIPPGTVPDEEMIDVLRELYLSHMRCACDHARPPSVNSGGGVDGNGGADNGRGGDSTTTASSAQPAAMAHRARLSAESYESAQLAAMQLARKSGSRLHLAWAAHAALLHREACLDWTSLLESRGGEDGATAVAATLAKLRTKASMLPRLAESLASRIVKAERDEGEHPPSAEDWYLYLRALLDQGGEDKREEALEVLRGIKCSPHHAAASAAGAAGEGSTLASASPQSGEEDAAAERSPAVALRRINDEQDVDSHEGSLIQLTQRERSERTGALCLELGRTEEAETVYGTLLGEFPDQWSYWTGMLRAAAAAKAGAGEENGGAGAFDAEGVARCEAAARKAMADAGDARPIRAPRLFLVECAAVLLRGPPPPPPASTVPNQTEVEPGIVPEANTAAARKFLSTAVVEFGGAFAHLASCCFHDLRPYVGLLVRASKEEDDAGEEVDTVLDWARTLRSESSSSSKGGEGADGVAGGDKKERRRKLRAYICSVQVTLEVYMLLLDGAGDDEGAVSSRMEPFLPNIDELVAEWNGSLDLGSNPAEGGQKEVLPGDELILLAAQMLLHRTCSRELPSSSSAACRDCLQAAALLEAAVARSPYNPHLIIMAVGTYRRLNAASRALELYETLGVKQIQLESCSYLILESLIEGGLYGEVVRLSGEVVGLHYATAKDVPDFAAKCCGRGTLSKASEMAEWQRGRMRPSVQLVHCKGLIMDLAALVDSGSEHEKGGKGGGGAKHPPPLGLHHGLCGGDHDTERTEKMIRDSANFHAAPSVVMDMEGPAAPSSSLFSDNRDLTVNQFEVLVRASRSSPGELCVRTARSAHLHGVLMRAVLLLDKARAPKKGKPIKIQAGDALNLRCQSLLDAVGSSDLLFRSLCLTDAHQYLWSAAAELSRTLCVVSVGIGEDGTDPLGSLGDREKKSTSLLQNAKSLIEKAENELDLACKSSSSNSRKVGMVCQLLPEFVVPLFTLVESVGKLFSLFGWGKRKRHTKAAAGVLADAALSFRSLLGGMSNVVSLFPSTPPKNDAASVSEASASVTGNAEDSDTEGDCCKFLTSGDGNDMMDSVAGNVLRSHYETRRRLAPFLAQMTEALGAYDVAAG</sequence>
<feature type="region of interest" description="Disordered" evidence="3">
    <location>
        <begin position="221"/>
        <end position="249"/>
    </location>
</feature>
<keyword evidence="2" id="KW-0175">Coiled coil</keyword>